<keyword evidence="3" id="KW-1185">Reference proteome</keyword>
<dbReference type="PROSITE" id="PS51257">
    <property type="entry name" value="PROKAR_LIPOPROTEIN"/>
    <property type="match status" value="1"/>
</dbReference>
<evidence type="ECO:0008006" key="4">
    <source>
        <dbReference type="Google" id="ProtNLM"/>
    </source>
</evidence>
<accession>A0A1W6SRR2</accession>
<evidence type="ECO:0000256" key="1">
    <source>
        <dbReference type="SAM" id="MobiDB-lite"/>
    </source>
</evidence>
<evidence type="ECO:0000313" key="3">
    <source>
        <dbReference type="Proteomes" id="UP000012179"/>
    </source>
</evidence>
<dbReference type="Proteomes" id="UP000012179">
    <property type="component" value="Chromosome"/>
</dbReference>
<feature type="region of interest" description="Disordered" evidence="1">
    <location>
        <begin position="21"/>
        <end position="73"/>
    </location>
</feature>
<evidence type="ECO:0000313" key="2">
    <source>
        <dbReference type="EMBL" id="ARO88482.1"/>
    </source>
</evidence>
<dbReference type="AlphaFoldDB" id="A0A1W6SRR2"/>
<dbReference type="OrthoDB" id="8566490at2"/>
<dbReference type="EMBL" id="CP021106">
    <property type="protein sequence ID" value="ARO88482.1"/>
    <property type="molecule type" value="Genomic_DNA"/>
</dbReference>
<organism evidence="2 3">
    <name type="scientific">Nitrosospira lacus</name>
    <dbReference type="NCBI Taxonomy" id="1288494"/>
    <lineage>
        <taxon>Bacteria</taxon>
        <taxon>Pseudomonadati</taxon>
        <taxon>Pseudomonadota</taxon>
        <taxon>Betaproteobacteria</taxon>
        <taxon>Nitrosomonadales</taxon>
        <taxon>Nitrosomonadaceae</taxon>
        <taxon>Nitrosospira</taxon>
    </lineage>
</organism>
<reference evidence="2 3" key="1">
    <citation type="journal article" date="2015" name="Int. J. Syst. Evol. Microbiol.">
        <title>Nitrosospira lacus sp. nov., a psychrotolerant, ammonia-oxidizing bacterium from sandy lake sediment.</title>
        <authorList>
            <person name="Urakawa H."/>
            <person name="Garcia J.C."/>
            <person name="Nielsen J.L."/>
            <person name="Le V.Q."/>
            <person name="Kozlowski J.A."/>
            <person name="Stein L.Y."/>
            <person name="Lim C.K."/>
            <person name="Pommerening-Roser A."/>
            <person name="Martens-Habbena W."/>
            <person name="Stahl D.A."/>
            <person name="Klotz M.G."/>
        </authorList>
    </citation>
    <scope>NUCLEOTIDE SEQUENCE [LARGE SCALE GENOMIC DNA]</scope>
    <source>
        <strain evidence="2 3">APG3</strain>
    </source>
</reference>
<dbReference type="eggNOG" id="ENOG5032D23">
    <property type="taxonomic scope" value="Bacteria"/>
</dbReference>
<dbReference type="KEGG" id="nlc:EBAPG3_012270"/>
<sequence>MKYSLLAAALVLVLTGCDQLRQKEPGEGKPGQYPPSLWEKREGQVSDADIEAAQKAEAEAAAAAEAKKNEPPK</sequence>
<name>A0A1W6SRR2_9PROT</name>
<gene>
    <name evidence="2" type="ORF">EBAPG3_012270</name>
</gene>
<dbReference type="RefSeq" id="WP_004179210.1">
    <property type="nucleotide sequence ID" value="NZ_CP021106.3"/>
</dbReference>
<proteinExistence type="predicted"/>
<protein>
    <recommendedName>
        <fullName evidence="4">Lipoprotein</fullName>
    </recommendedName>
</protein>